<proteinExistence type="predicted"/>
<dbReference type="InterPro" id="IPR012341">
    <property type="entry name" value="6hp_glycosidase-like_sf"/>
</dbReference>
<dbReference type="InterPro" id="IPR008928">
    <property type="entry name" value="6-hairpin_glycosidase_sf"/>
</dbReference>
<name>A0A514CGI8_9BACT</name>
<dbReference type="GO" id="GO:0005975">
    <property type="term" value="P:carbohydrate metabolic process"/>
    <property type="evidence" value="ECO:0007669"/>
    <property type="project" value="InterPro"/>
</dbReference>
<reference evidence="1 2" key="1">
    <citation type="submission" date="2019-06" db="EMBL/GenBank/DDBJ databases">
        <title>Echinicola alkalisoli sp. nov. isolated from saline soil.</title>
        <authorList>
            <person name="Sun J.-Q."/>
            <person name="Xu L."/>
        </authorList>
    </citation>
    <scope>NUCLEOTIDE SEQUENCE [LARGE SCALE GENOMIC DNA]</scope>
    <source>
        <strain evidence="1 2">LN3S3</strain>
    </source>
</reference>
<evidence type="ECO:0000313" key="1">
    <source>
        <dbReference type="EMBL" id="QDH78937.1"/>
    </source>
</evidence>
<protein>
    <submittedName>
        <fullName evidence="1">DUF4450 domain-containing protein</fullName>
    </submittedName>
</protein>
<dbReference type="InterPro" id="IPR028028">
    <property type="entry name" value="DUF4450"/>
</dbReference>
<evidence type="ECO:0000313" key="2">
    <source>
        <dbReference type="Proteomes" id="UP000316614"/>
    </source>
</evidence>
<dbReference type="EMBL" id="CP041253">
    <property type="protein sequence ID" value="QDH78937.1"/>
    <property type="molecule type" value="Genomic_DNA"/>
</dbReference>
<dbReference type="KEGG" id="echi:FKX85_07755"/>
<sequence>MHQLRTDKALFTLLLICFFIGGIHQVMGQGYWHDIPRKLRYSPSGQDFVIENGERRFNRALYGYHSDFRTEAGDQPLFSFYLPGMGGHFRLGVQVGDQSKWLHESSQVKASYSAGMMKYSITDQLLGNGVISIKVMPLREQEGAIFKVESEGLPATAELIWVYGGVTGKRFRRMGDLGADPPSVFDLTVEKCQGNEIMVNGQNELELFYGETKDGAPRPKMLGSFPLNAEIRSAAPQMMDRPAALWDSTVEDAPVLVGKVPAGNTPHYFAIYRPGFQDLPYQGLAEAYSQADGARKQLANRIQVKTPDPYINTVGGALGIAADAIYDAPAYVHGAVAWRMPLPGWRGAYVADWMGWHDRAKTHFDGYLASQYLEPYGSRNDPDTAKHLARQVEKTGKSIFNRGYISRRPGEPSSPHHYDMNQVFFDQLVRHFDWTGDVRYLKKVWPSIERHLAWEKRNFDPDGDGLYNAYASIWASDALQYNSGGVAHASAYNYFANKKAAELASFIGEDGEKYEAEAGRILRAMNETLWLPGGWYAEYKDLLGPRNVHPQAGVWSIYHTIDSEVPDPFQAWQMTRYVDTQIPHIPLAADGLNEGEYHTLSTTNWMPYTWSVNNVALAEVLHTSLAYWQAGNTNEAFRLWKSALLESMYLGGSPGNFQQLSFLDAMRSELYRDFADAVGMGGRSLIEGLFGVKPDLMNKRLEIKPGFPAEWEYASLSTPDVGIDFRQKDEVDHYEITNRFGKEVVLELVVRAKSAGIEAVKVNGKPVEWKLLENQVGKPAVLIKTPLGENSRISIAWQGEALKALRFPKEVTVGESLIMEWNDAEVLKLHDPEQLFTANEIVDGGFEASVGSQIGDKTFFAKLKQGEMTWWEPIAVKVLPRLEITAADNQSPSALAFSVSNHQEEEMPVSIVVNGKAWKAQVNLVSNKAQEFTIQDLSLLQTGTNEVAVYDGETLLAQQMVINWELDALAKNLETVDISSAMNDKVTAIFRNEYLSPRSPYPTLQIPVQGMGDWASFGAYMDIDDRGLRKLAGEKGRFALPQGIPFATSGDSSENNILFTALWDNYPDGVRVPLSGKASHAYLLMAGSTNHMQSRMENGQVVIHYKDDSKDVLSLRNPESWWPIEQDYFIDDHAFEIGVPRPVRVHLKTGKISRKVHDNYEAIDHFTEYAIDGGAATVLDLPLDPEKELDHLEVKATTIEVVIGLMAVTLERE</sequence>
<organism evidence="1 2">
    <name type="scientific">Echinicola soli</name>
    <dbReference type="NCBI Taxonomy" id="2591634"/>
    <lineage>
        <taxon>Bacteria</taxon>
        <taxon>Pseudomonadati</taxon>
        <taxon>Bacteroidota</taxon>
        <taxon>Cytophagia</taxon>
        <taxon>Cytophagales</taxon>
        <taxon>Cyclobacteriaceae</taxon>
        <taxon>Echinicola</taxon>
    </lineage>
</organism>
<gene>
    <name evidence="1" type="ORF">FKX85_07755</name>
</gene>
<keyword evidence="2" id="KW-1185">Reference proteome</keyword>
<dbReference type="Proteomes" id="UP000316614">
    <property type="component" value="Chromosome"/>
</dbReference>
<accession>A0A514CGI8</accession>
<dbReference type="Pfam" id="PF14614">
    <property type="entry name" value="DUF4450"/>
    <property type="match status" value="1"/>
</dbReference>
<dbReference type="RefSeq" id="WP_141614190.1">
    <property type="nucleotide sequence ID" value="NZ_CP041253.1"/>
</dbReference>
<dbReference type="Gene3D" id="1.50.10.10">
    <property type="match status" value="1"/>
</dbReference>
<dbReference type="OrthoDB" id="49490at2"/>
<dbReference type="AlphaFoldDB" id="A0A514CGI8"/>
<dbReference type="SUPFAM" id="SSF48208">
    <property type="entry name" value="Six-hairpin glycosidases"/>
    <property type="match status" value="1"/>
</dbReference>